<keyword evidence="8" id="KW-0862">Zinc</keyword>
<dbReference type="FunFam" id="1.20.1050.40:FF:000001">
    <property type="entry name" value="Thimet oligopeptidase 1"/>
    <property type="match status" value="1"/>
</dbReference>
<dbReference type="EMBL" id="JADGJD010003079">
    <property type="protein sequence ID" value="KAJ3025888.1"/>
    <property type="molecule type" value="Genomic_DNA"/>
</dbReference>
<dbReference type="PANTHER" id="PTHR11804:SF84">
    <property type="entry name" value="SACCHAROLYSIN"/>
    <property type="match status" value="1"/>
</dbReference>
<dbReference type="InterPro" id="IPR024080">
    <property type="entry name" value="Neurolysin/TOP_N"/>
</dbReference>
<organism evidence="10 11">
    <name type="scientific">Rhizophlyctis rosea</name>
    <dbReference type="NCBI Taxonomy" id="64517"/>
    <lineage>
        <taxon>Eukaryota</taxon>
        <taxon>Fungi</taxon>
        <taxon>Fungi incertae sedis</taxon>
        <taxon>Chytridiomycota</taxon>
        <taxon>Chytridiomycota incertae sedis</taxon>
        <taxon>Chytridiomycetes</taxon>
        <taxon>Rhizophlyctidales</taxon>
        <taxon>Rhizophlyctidaceae</taxon>
        <taxon>Rhizophlyctis</taxon>
    </lineage>
</organism>
<evidence type="ECO:0000256" key="3">
    <source>
        <dbReference type="ARBA" id="ARBA00006040"/>
    </source>
</evidence>
<dbReference type="Gene3D" id="1.10.1370.10">
    <property type="entry name" value="Neurolysin, domain 3"/>
    <property type="match status" value="1"/>
</dbReference>
<dbReference type="Gene3D" id="1.20.1050.40">
    <property type="entry name" value="Endopeptidase. Chain P, domain 1"/>
    <property type="match status" value="1"/>
</dbReference>
<proteinExistence type="inferred from homology"/>
<evidence type="ECO:0000256" key="8">
    <source>
        <dbReference type="ARBA" id="ARBA00022833"/>
    </source>
</evidence>
<keyword evidence="9" id="KW-0482">Metalloprotease</keyword>
<evidence type="ECO:0008006" key="12">
    <source>
        <dbReference type="Google" id="ProtNLM"/>
    </source>
</evidence>
<dbReference type="GO" id="GO:0006508">
    <property type="term" value="P:proteolysis"/>
    <property type="evidence" value="ECO:0007669"/>
    <property type="project" value="UniProtKB-KW"/>
</dbReference>
<dbReference type="GO" id="GO:0005737">
    <property type="term" value="C:cytoplasm"/>
    <property type="evidence" value="ECO:0007669"/>
    <property type="project" value="UniProtKB-SubCell"/>
</dbReference>
<keyword evidence="5" id="KW-0645">Protease</keyword>
<evidence type="ECO:0000256" key="9">
    <source>
        <dbReference type="ARBA" id="ARBA00023049"/>
    </source>
</evidence>
<evidence type="ECO:0000256" key="5">
    <source>
        <dbReference type="ARBA" id="ARBA00022670"/>
    </source>
</evidence>
<keyword evidence="4" id="KW-0963">Cytoplasm</keyword>
<evidence type="ECO:0000256" key="7">
    <source>
        <dbReference type="ARBA" id="ARBA00022801"/>
    </source>
</evidence>
<evidence type="ECO:0000313" key="11">
    <source>
        <dbReference type="Proteomes" id="UP001212841"/>
    </source>
</evidence>
<dbReference type="InterPro" id="IPR045090">
    <property type="entry name" value="Pept_M3A_M3B"/>
</dbReference>
<gene>
    <name evidence="10" type="ORF">HK097_006570</name>
</gene>
<evidence type="ECO:0000256" key="2">
    <source>
        <dbReference type="ARBA" id="ARBA00004496"/>
    </source>
</evidence>
<dbReference type="Proteomes" id="UP001212841">
    <property type="component" value="Unassembled WGS sequence"/>
</dbReference>
<dbReference type="AlphaFoldDB" id="A0AAD5WZ15"/>
<comment type="subcellular location">
    <subcellularLocation>
        <location evidence="2">Cytoplasm</location>
    </subcellularLocation>
</comment>
<evidence type="ECO:0000313" key="10">
    <source>
        <dbReference type="EMBL" id="KAJ3025888.1"/>
    </source>
</evidence>
<keyword evidence="11" id="KW-1185">Reference proteome</keyword>
<dbReference type="GO" id="GO:0006518">
    <property type="term" value="P:peptide metabolic process"/>
    <property type="evidence" value="ECO:0007669"/>
    <property type="project" value="TreeGrafter"/>
</dbReference>
<dbReference type="PANTHER" id="PTHR11804">
    <property type="entry name" value="PROTEASE M3 THIMET OLIGOPEPTIDASE-RELATED"/>
    <property type="match status" value="1"/>
</dbReference>
<dbReference type="GO" id="GO:0046872">
    <property type="term" value="F:metal ion binding"/>
    <property type="evidence" value="ECO:0007669"/>
    <property type="project" value="UniProtKB-KW"/>
</dbReference>
<sequence length="211" mass="23941">MPPTTLSHNNLRFAWKPEEIAQHSTDIIQKARKIYDEVAAIPAEKATFQSVLVPIAKMEGWFTTEASNCTFLQYVGTDKAVRDASMAATKELDEFEIESSMREDLYKAVRAAADKKEDLDTEDARLLKFALRDFKRNGLALPAEQREKLAALKKKLAEISVDFSNNLNSDVSECLFTREELDGLPDDFFEGRTTKTEDGKEKYVVTMKYPD</sequence>
<evidence type="ECO:0000256" key="4">
    <source>
        <dbReference type="ARBA" id="ARBA00022490"/>
    </source>
</evidence>
<dbReference type="SUPFAM" id="SSF55486">
    <property type="entry name" value="Metalloproteases ('zincins'), catalytic domain"/>
    <property type="match status" value="1"/>
</dbReference>
<feature type="non-terminal residue" evidence="10">
    <location>
        <position position="211"/>
    </location>
</feature>
<evidence type="ECO:0000256" key="1">
    <source>
        <dbReference type="ARBA" id="ARBA00001947"/>
    </source>
</evidence>
<protein>
    <recommendedName>
        <fullName evidence="12">Thimet oligopeptidase</fullName>
    </recommendedName>
</protein>
<comment type="caution">
    <text evidence="10">The sequence shown here is derived from an EMBL/GenBank/DDBJ whole genome shotgun (WGS) entry which is preliminary data.</text>
</comment>
<dbReference type="GO" id="GO:0004222">
    <property type="term" value="F:metalloendopeptidase activity"/>
    <property type="evidence" value="ECO:0007669"/>
    <property type="project" value="InterPro"/>
</dbReference>
<comment type="similarity">
    <text evidence="3">Belongs to the peptidase M3 family.</text>
</comment>
<name>A0AAD5WZ15_9FUNG</name>
<keyword evidence="7" id="KW-0378">Hydrolase</keyword>
<reference evidence="10" key="1">
    <citation type="submission" date="2020-05" db="EMBL/GenBank/DDBJ databases">
        <title>Phylogenomic resolution of chytrid fungi.</title>
        <authorList>
            <person name="Stajich J.E."/>
            <person name="Amses K."/>
            <person name="Simmons R."/>
            <person name="Seto K."/>
            <person name="Myers J."/>
            <person name="Bonds A."/>
            <person name="Quandt C.A."/>
            <person name="Barry K."/>
            <person name="Liu P."/>
            <person name="Grigoriev I."/>
            <person name="Longcore J.E."/>
            <person name="James T.Y."/>
        </authorList>
    </citation>
    <scope>NUCLEOTIDE SEQUENCE</scope>
    <source>
        <strain evidence="10">JEL0318</strain>
    </source>
</reference>
<evidence type="ECO:0000256" key="6">
    <source>
        <dbReference type="ARBA" id="ARBA00022723"/>
    </source>
</evidence>
<accession>A0AAD5WZ15</accession>
<comment type="cofactor">
    <cofactor evidence="1">
        <name>Zn(2+)</name>
        <dbReference type="ChEBI" id="CHEBI:29105"/>
    </cofactor>
</comment>
<dbReference type="InterPro" id="IPR024077">
    <property type="entry name" value="Neurolysin/TOP_dom2"/>
</dbReference>
<keyword evidence="6" id="KW-0479">Metal-binding</keyword>